<dbReference type="EMBL" id="JBHSIT010000005">
    <property type="protein sequence ID" value="MFC4909547.1"/>
    <property type="molecule type" value="Genomic_DNA"/>
</dbReference>
<name>A0ABV9U3S9_9ACTN</name>
<protein>
    <recommendedName>
        <fullName evidence="4">Streptogrisin C</fullName>
    </recommendedName>
</protein>
<gene>
    <name evidence="2" type="ORF">ACFPCY_19650</name>
</gene>
<comment type="caution">
    <text evidence="2">The sequence shown here is derived from an EMBL/GenBank/DDBJ whole genome shotgun (WGS) entry which is preliminary data.</text>
</comment>
<dbReference type="InterPro" id="IPR009003">
    <property type="entry name" value="Peptidase_S1_PA"/>
</dbReference>
<feature type="chain" id="PRO_5046085339" description="Streptogrisin C" evidence="1">
    <location>
        <begin position="30"/>
        <end position="430"/>
    </location>
</feature>
<keyword evidence="3" id="KW-1185">Reference proteome</keyword>
<organism evidence="2 3">
    <name type="scientific">Actinomadura gamaensis</name>
    <dbReference type="NCBI Taxonomy" id="1763541"/>
    <lineage>
        <taxon>Bacteria</taxon>
        <taxon>Bacillati</taxon>
        <taxon>Actinomycetota</taxon>
        <taxon>Actinomycetes</taxon>
        <taxon>Streptosporangiales</taxon>
        <taxon>Thermomonosporaceae</taxon>
        <taxon>Actinomadura</taxon>
    </lineage>
</organism>
<accession>A0ABV9U3S9</accession>
<dbReference type="InterPro" id="IPR035070">
    <property type="entry name" value="Streptogrisin_prodomain"/>
</dbReference>
<evidence type="ECO:0008006" key="4">
    <source>
        <dbReference type="Google" id="ProtNLM"/>
    </source>
</evidence>
<dbReference type="SUPFAM" id="SSF50494">
    <property type="entry name" value="Trypsin-like serine proteases"/>
    <property type="match status" value="1"/>
</dbReference>
<proteinExistence type="predicted"/>
<evidence type="ECO:0000313" key="2">
    <source>
        <dbReference type="EMBL" id="MFC4909547.1"/>
    </source>
</evidence>
<sequence>MMIRRWTVMVAAVAAALAVAGLPVGRATAGPSAVAVPADVRESVAYLTRTYHVPAAEALRRLDLQRTSADLAPALARRDPAYAGMWLDQDHGGVLVVGSVDPERTARALAGTADRGHIRIARVAHSRAELVRAADAVAATMPADPQAVTIDDVHDQVSVSPAETAPLTAQTNTAIGRFPGLVQVHRAPRGTPGSCSMSACPPPLRGGLKLDLYNNANQGVGNCTLGFNVRGSNGWLYTITAGHCLSQNGAHMTAHNYSWVGYDTGSTFVLATAYGNDFTLMPFAVLGGTNYAAYWNPAPWVFSGCFHSPQPCTDNTAFPITYGSNGGIRTYGEIQVGWVACAGGWTDDTQCGHVTGKSNGIIMDICRYHGDSGGPLYSQVDHSGYGIFDNFFQPDGSPCPYAGASSEYTALSSAFTWANHFTGLTYAVKF</sequence>
<dbReference type="RefSeq" id="WP_378257141.1">
    <property type="nucleotide sequence ID" value="NZ_JBHSIT010000005.1"/>
</dbReference>
<dbReference type="InterPro" id="IPR043504">
    <property type="entry name" value="Peptidase_S1_PA_chymotrypsin"/>
</dbReference>
<evidence type="ECO:0000256" key="1">
    <source>
        <dbReference type="SAM" id="SignalP"/>
    </source>
</evidence>
<dbReference type="Proteomes" id="UP001595872">
    <property type="component" value="Unassembled WGS sequence"/>
</dbReference>
<keyword evidence="1" id="KW-0732">Signal</keyword>
<dbReference type="Gene3D" id="2.40.10.10">
    <property type="entry name" value="Trypsin-like serine proteases"/>
    <property type="match status" value="2"/>
</dbReference>
<evidence type="ECO:0000313" key="3">
    <source>
        <dbReference type="Proteomes" id="UP001595872"/>
    </source>
</evidence>
<feature type="signal peptide" evidence="1">
    <location>
        <begin position="1"/>
        <end position="29"/>
    </location>
</feature>
<dbReference type="Gene3D" id="3.30.300.50">
    <property type="match status" value="1"/>
</dbReference>
<reference evidence="3" key="1">
    <citation type="journal article" date="2019" name="Int. J. Syst. Evol. Microbiol.">
        <title>The Global Catalogue of Microorganisms (GCM) 10K type strain sequencing project: providing services to taxonomists for standard genome sequencing and annotation.</title>
        <authorList>
            <consortium name="The Broad Institute Genomics Platform"/>
            <consortium name="The Broad Institute Genome Sequencing Center for Infectious Disease"/>
            <person name="Wu L."/>
            <person name="Ma J."/>
        </authorList>
    </citation>
    <scope>NUCLEOTIDE SEQUENCE [LARGE SCALE GENOMIC DNA]</scope>
    <source>
        <strain evidence="3">KLKA75</strain>
    </source>
</reference>